<evidence type="ECO:0000313" key="4">
    <source>
        <dbReference type="EMBL" id="JAC10808.1"/>
    </source>
</evidence>
<dbReference type="VEuPathDB" id="VectorBase:AALF002877"/>
<dbReference type="VEuPathDB" id="VectorBase:AALFPA_080605"/>
<accession>A0A023EN36</accession>
<dbReference type="InterPro" id="IPR001611">
    <property type="entry name" value="Leu-rich_rpt"/>
</dbReference>
<proteinExistence type="evidence at transcript level"/>
<organism evidence="4">
    <name type="scientific">Aedes albopictus</name>
    <name type="common">Asian tiger mosquito</name>
    <name type="synonym">Stegomyia albopicta</name>
    <dbReference type="NCBI Taxonomy" id="7160"/>
    <lineage>
        <taxon>Eukaryota</taxon>
        <taxon>Metazoa</taxon>
        <taxon>Ecdysozoa</taxon>
        <taxon>Arthropoda</taxon>
        <taxon>Hexapoda</taxon>
        <taxon>Insecta</taxon>
        <taxon>Pterygota</taxon>
        <taxon>Neoptera</taxon>
        <taxon>Endopterygota</taxon>
        <taxon>Diptera</taxon>
        <taxon>Nematocera</taxon>
        <taxon>Culicoidea</taxon>
        <taxon>Culicidae</taxon>
        <taxon>Culicinae</taxon>
        <taxon>Aedini</taxon>
        <taxon>Aedes</taxon>
        <taxon>Stegomyia</taxon>
    </lineage>
</organism>
<reference evidence="4" key="1">
    <citation type="journal article" date="2014" name="PLoS Negl. Trop. Dis.">
        <title>Identification and characterization of seminal fluid proteins in the Asian tiger mosquito, Aedes albopictus.</title>
        <authorList>
            <person name="Boes K.E."/>
            <person name="Ribeiro J.M."/>
            <person name="Wong A."/>
            <person name="Harrington L.C."/>
            <person name="Wolfner M.F."/>
            <person name="Sirot L.K."/>
        </authorList>
    </citation>
    <scope>NUCLEOTIDE SEQUENCE</scope>
    <source>
        <tissue evidence="4">Reproductive organs</tissue>
    </source>
</reference>
<keyword evidence="1" id="KW-0433">Leucine-rich repeat</keyword>
<dbReference type="PANTHER" id="PTHR24366:SF96">
    <property type="entry name" value="LEUCINE RICH REPEAT CONTAINING 53"/>
    <property type="match status" value="1"/>
</dbReference>
<sequence>MSKLLLAWCAVFGMLCAGAVGDHLYICQHRFSVKEGFYVYDTDCSNYDDQALAKANFNEDRELWIRNGTIEDVRQLLNGSLYDITNLKITNFAQEGSTAIPVFPIDSMRFSILDLSNDGIERLEITEDDHRLTHLDVRKNKLTDIGNVKHLIKLESLKVDNNAIESVSLDDFKHLWDLLVLSLAGNRITSITATEEISLLKLRSIDISDNQLTTLDVSMWRFPQVSTFYMHDNSLTRIDGLRGKFSKTWDISMGGRNNWDCAWFDRLLEFLKKDRQFAMQMFGDKPSCPDETRMEGFVCCNNTTNVISP</sequence>
<dbReference type="VEuPathDB" id="VectorBase:AALC636_013392"/>
<dbReference type="EMBL" id="GAPW01002790">
    <property type="protein sequence ID" value="JAC10808.1"/>
    <property type="molecule type" value="mRNA"/>
</dbReference>
<dbReference type="InterPro" id="IPR032675">
    <property type="entry name" value="LRR_dom_sf"/>
</dbReference>
<dbReference type="AlphaFoldDB" id="A0A023EN36"/>
<dbReference type="Pfam" id="PF13855">
    <property type="entry name" value="LRR_8"/>
    <property type="match status" value="1"/>
</dbReference>
<dbReference type="OrthoDB" id="676979at2759"/>
<keyword evidence="3" id="KW-0732">Signal</keyword>
<dbReference type="PANTHER" id="PTHR24366">
    <property type="entry name" value="IG(IMMUNOGLOBULIN) AND LRR(LEUCINE RICH REPEAT) DOMAINS"/>
    <property type="match status" value="1"/>
</dbReference>
<name>A0A023EN36_AEDAL</name>
<dbReference type="SMART" id="SM00369">
    <property type="entry name" value="LRR_TYP"/>
    <property type="match status" value="2"/>
</dbReference>
<dbReference type="PROSITE" id="PS51450">
    <property type="entry name" value="LRR"/>
    <property type="match status" value="1"/>
</dbReference>
<evidence type="ECO:0000256" key="3">
    <source>
        <dbReference type="SAM" id="SignalP"/>
    </source>
</evidence>
<dbReference type="OMA" id="ITEDDHR"/>
<dbReference type="SUPFAM" id="SSF52058">
    <property type="entry name" value="L domain-like"/>
    <property type="match status" value="1"/>
</dbReference>
<evidence type="ECO:0000256" key="2">
    <source>
        <dbReference type="ARBA" id="ARBA00022737"/>
    </source>
</evidence>
<protein>
    <submittedName>
        <fullName evidence="4">Putative cpij004912 membrane glycoprotein lig-1</fullName>
    </submittedName>
</protein>
<dbReference type="InterPro" id="IPR003591">
    <property type="entry name" value="Leu-rich_rpt_typical-subtyp"/>
</dbReference>
<keyword evidence="2" id="KW-0677">Repeat</keyword>
<evidence type="ECO:0000256" key="1">
    <source>
        <dbReference type="ARBA" id="ARBA00022614"/>
    </source>
</evidence>
<feature type="signal peptide" evidence="3">
    <location>
        <begin position="1"/>
        <end position="21"/>
    </location>
</feature>
<dbReference type="Gene3D" id="3.80.10.10">
    <property type="entry name" value="Ribonuclease Inhibitor"/>
    <property type="match status" value="1"/>
</dbReference>
<feature type="chain" id="PRO_5001514915" evidence="3">
    <location>
        <begin position="22"/>
        <end position="309"/>
    </location>
</feature>